<organism evidence="2 3">
    <name type="scientific">Armillaria solidipes</name>
    <dbReference type="NCBI Taxonomy" id="1076256"/>
    <lineage>
        <taxon>Eukaryota</taxon>
        <taxon>Fungi</taxon>
        <taxon>Dikarya</taxon>
        <taxon>Basidiomycota</taxon>
        <taxon>Agaricomycotina</taxon>
        <taxon>Agaricomycetes</taxon>
        <taxon>Agaricomycetidae</taxon>
        <taxon>Agaricales</taxon>
        <taxon>Marasmiineae</taxon>
        <taxon>Physalacriaceae</taxon>
        <taxon>Armillaria</taxon>
    </lineage>
</organism>
<evidence type="ECO:0000256" key="1">
    <source>
        <dbReference type="SAM" id="MobiDB-lite"/>
    </source>
</evidence>
<sequence length="160" mass="17902">MDTSCDDRSPSTLFKPCSHSDTQRNQIWSFLLLIDCDMRVKNAVERRDCKTKAGSKASRLATQSIEFLWRICLSGHVVALRVAAYFEPFASIKCPAKIAALYVRRDRERQADPQGDPKHKAVVRILSDSATSAVAGVNPSERPAPSETPPSHHVENQFHR</sequence>
<proteinExistence type="predicted"/>
<feature type="compositionally biased region" description="Basic and acidic residues" evidence="1">
    <location>
        <begin position="150"/>
        <end position="160"/>
    </location>
</feature>
<dbReference type="AlphaFoldDB" id="A0A2H3BSJ3"/>
<dbReference type="EMBL" id="KZ293439">
    <property type="protein sequence ID" value="PBK66843.1"/>
    <property type="molecule type" value="Genomic_DNA"/>
</dbReference>
<keyword evidence="3" id="KW-1185">Reference proteome</keyword>
<evidence type="ECO:0000313" key="2">
    <source>
        <dbReference type="EMBL" id="PBK66843.1"/>
    </source>
</evidence>
<gene>
    <name evidence="2" type="ORF">ARMSODRAFT_347117</name>
</gene>
<accession>A0A2H3BSJ3</accession>
<dbReference type="Proteomes" id="UP000218334">
    <property type="component" value="Unassembled WGS sequence"/>
</dbReference>
<evidence type="ECO:0000313" key="3">
    <source>
        <dbReference type="Proteomes" id="UP000218334"/>
    </source>
</evidence>
<protein>
    <submittedName>
        <fullName evidence="2">Uncharacterized protein</fullName>
    </submittedName>
</protein>
<reference evidence="3" key="1">
    <citation type="journal article" date="2017" name="Nat. Ecol. Evol.">
        <title>Genome expansion and lineage-specific genetic innovations in the forest pathogenic fungi Armillaria.</title>
        <authorList>
            <person name="Sipos G."/>
            <person name="Prasanna A.N."/>
            <person name="Walter M.C."/>
            <person name="O'Connor E."/>
            <person name="Balint B."/>
            <person name="Krizsan K."/>
            <person name="Kiss B."/>
            <person name="Hess J."/>
            <person name="Varga T."/>
            <person name="Slot J."/>
            <person name="Riley R."/>
            <person name="Boka B."/>
            <person name="Rigling D."/>
            <person name="Barry K."/>
            <person name="Lee J."/>
            <person name="Mihaltcheva S."/>
            <person name="LaButti K."/>
            <person name="Lipzen A."/>
            <person name="Waldron R."/>
            <person name="Moloney N.M."/>
            <person name="Sperisen C."/>
            <person name="Kredics L."/>
            <person name="Vagvoelgyi C."/>
            <person name="Patrignani A."/>
            <person name="Fitzpatrick D."/>
            <person name="Nagy I."/>
            <person name="Doyle S."/>
            <person name="Anderson J.B."/>
            <person name="Grigoriev I.V."/>
            <person name="Gueldener U."/>
            <person name="Muensterkoetter M."/>
            <person name="Nagy L.G."/>
        </authorList>
    </citation>
    <scope>NUCLEOTIDE SEQUENCE [LARGE SCALE GENOMIC DNA]</scope>
    <source>
        <strain evidence="3">28-4</strain>
    </source>
</reference>
<name>A0A2H3BSJ3_9AGAR</name>
<feature type="region of interest" description="Disordered" evidence="1">
    <location>
        <begin position="130"/>
        <end position="160"/>
    </location>
</feature>